<accession>A0A1B0ZIC5</accession>
<gene>
    <name evidence="1" type="ORF">DAD186_11330</name>
</gene>
<dbReference type="STRING" id="1630135.DAD186_11330"/>
<reference evidence="1 2" key="1">
    <citation type="submission" date="2015-06" db="EMBL/GenBank/DDBJ databases">
        <title>Investigation of pathophysiology for high-risk pregnancy and development of treatment modality based on it.</title>
        <authorList>
            <person name="Kim B.-C."/>
            <person name="Lim S."/>
        </authorList>
    </citation>
    <scope>NUCLEOTIDE SEQUENCE [LARGE SCALE GENOMIC DNA]</scope>
    <source>
        <strain evidence="1 2">AD1-86</strain>
    </source>
</reference>
<name>A0A1B0ZIC5_9MICO</name>
<protein>
    <submittedName>
        <fullName evidence="1">Uncharacterized protein</fullName>
    </submittedName>
</protein>
<dbReference type="AlphaFoldDB" id="A0A1B0ZIC5"/>
<dbReference type="Proteomes" id="UP000092596">
    <property type="component" value="Chromosome"/>
</dbReference>
<dbReference type="EMBL" id="CP012117">
    <property type="protein sequence ID" value="ANP27683.1"/>
    <property type="molecule type" value="Genomic_DNA"/>
</dbReference>
<organism evidence="1 2">
    <name type="scientific">Dermabacter vaginalis</name>
    <dbReference type="NCBI Taxonomy" id="1630135"/>
    <lineage>
        <taxon>Bacteria</taxon>
        <taxon>Bacillati</taxon>
        <taxon>Actinomycetota</taxon>
        <taxon>Actinomycetes</taxon>
        <taxon>Micrococcales</taxon>
        <taxon>Dermabacteraceae</taxon>
        <taxon>Dermabacter</taxon>
    </lineage>
</organism>
<sequence>MANHHFGARGQNRVDSIARIWAKGDCCLRKRREVRGSGVRRRGGRRDLWKSRFRRLPGRRRNRVSSGVTYPQVPGPGRVVPVIVEGR</sequence>
<proteinExistence type="predicted"/>
<dbReference type="KEGG" id="dva:DAD186_11330"/>
<evidence type="ECO:0000313" key="1">
    <source>
        <dbReference type="EMBL" id="ANP27683.1"/>
    </source>
</evidence>
<evidence type="ECO:0000313" key="2">
    <source>
        <dbReference type="Proteomes" id="UP000092596"/>
    </source>
</evidence>